<dbReference type="AlphaFoldDB" id="E9DW18"/>
<evidence type="ECO:0000313" key="3">
    <source>
        <dbReference type="EMBL" id="EFY92215.1"/>
    </source>
</evidence>
<keyword evidence="4" id="KW-1185">Reference proteome</keyword>
<protein>
    <recommendedName>
        <fullName evidence="2">Survival Motor Neuron Gemin2-binding domain-containing protein</fullName>
    </recommendedName>
</protein>
<reference evidence="3 4" key="1">
    <citation type="journal article" date="2011" name="PLoS Genet.">
        <title>Genome sequencing and comparative transcriptomics of the model entomopathogenic fungi Metarhizium anisopliae and M. acridum.</title>
        <authorList>
            <person name="Gao Q."/>
            <person name="Jin K."/>
            <person name="Ying S.H."/>
            <person name="Zhang Y."/>
            <person name="Xiao G."/>
            <person name="Shang Y."/>
            <person name="Duan Z."/>
            <person name="Hu X."/>
            <person name="Xie X.Q."/>
            <person name="Zhou G."/>
            <person name="Peng G."/>
            <person name="Luo Z."/>
            <person name="Huang W."/>
            <person name="Wang B."/>
            <person name="Fang W."/>
            <person name="Wang S."/>
            <person name="Zhong Y."/>
            <person name="Ma L.J."/>
            <person name="St Leger R.J."/>
            <person name="Zhao G.P."/>
            <person name="Pei Y."/>
            <person name="Feng M.G."/>
            <person name="Xia Y."/>
            <person name="Wang C."/>
        </authorList>
    </citation>
    <scope>NUCLEOTIDE SEQUENCE [LARGE SCALE GENOMIC DNA]</scope>
    <source>
        <strain evidence="3 4">CQMa 102</strain>
    </source>
</reference>
<feature type="region of interest" description="Disordered" evidence="1">
    <location>
        <begin position="46"/>
        <end position="162"/>
    </location>
</feature>
<dbReference type="Proteomes" id="UP000002499">
    <property type="component" value="Unassembled WGS sequence"/>
</dbReference>
<organism evidence="4">
    <name type="scientific">Metarhizium acridum (strain CQMa 102)</name>
    <dbReference type="NCBI Taxonomy" id="655827"/>
    <lineage>
        <taxon>Eukaryota</taxon>
        <taxon>Fungi</taxon>
        <taxon>Dikarya</taxon>
        <taxon>Ascomycota</taxon>
        <taxon>Pezizomycotina</taxon>
        <taxon>Sordariomycetes</taxon>
        <taxon>Hypocreomycetidae</taxon>
        <taxon>Hypocreales</taxon>
        <taxon>Clavicipitaceae</taxon>
        <taxon>Metarhizium</taxon>
    </lineage>
</organism>
<dbReference type="OrthoDB" id="197400at2759"/>
<dbReference type="CDD" id="cd22851">
    <property type="entry name" value="SMN_N"/>
    <property type="match status" value="1"/>
</dbReference>
<dbReference type="InterPro" id="IPR049481">
    <property type="entry name" value="SMN_G2-BD"/>
</dbReference>
<name>E9DW18_METAQ</name>
<feature type="compositionally biased region" description="Polar residues" evidence="1">
    <location>
        <begin position="128"/>
        <end position="140"/>
    </location>
</feature>
<dbReference type="InParanoid" id="E9DW18"/>
<feature type="domain" description="Survival Motor Neuron Gemin2-binding" evidence="2">
    <location>
        <begin position="11"/>
        <end position="31"/>
    </location>
</feature>
<feature type="compositionally biased region" description="Low complexity" evidence="1">
    <location>
        <begin position="93"/>
        <end position="109"/>
    </location>
</feature>
<dbReference type="HOGENOM" id="CLU_093937_2_0_1"/>
<dbReference type="Pfam" id="PF20636">
    <property type="entry name" value="SMN_G2-BD"/>
    <property type="match status" value="1"/>
</dbReference>
<sequence length="225" mass="24238">MGVEQVELSHEEVWDDSALIDSWNEALAEYKPTTNISCAQKYHSVHAKGGSVKDLESKISQRAPESESNKRANSSEPVSSAGNEDPDAIISRSDQAQSSQKDATAAASAAPPPQALLGSSCSCRGITQDITPGSLKGNSRPNKRSKNHGPDPIHGNGSNRRNYYQKTREEAGQAKEGGCRTVEFLRRQPFQTLAAGTCSLQLPLPRASELDRVTNRKIPAAVVSR</sequence>
<dbReference type="STRING" id="655827.E9DW18"/>
<dbReference type="eggNOG" id="KOG4327">
    <property type="taxonomic scope" value="Eukaryota"/>
</dbReference>
<dbReference type="EMBL" id="GL698477">
    <property type="protein sequence ID" value="EFY92215.1"/>
    <property type="molecule type" value="Genomic_DNA"/>
</dbReference>
<evidence type="ECO:0000256" key="1">
    <source>
        <dbReference type="SAM" id="MobiDB-lite"/>
    </source>
</evidence>
<proteinExistence type="predicted"/>
<evidence type="ECO:0000259" key="2">
    <source>
        <dbReference type="Pfam" id="PF20636"/>
    </source>
</evidence>
<feature type="compositionally biased region" description="Polar residues" evidence="1">
    <location>
        <begin position="71"/>
        <end position="82"/>
    </location>
</feature>
<accession>E9DW18</accession>
<feature type="compositionally biased region" description="Basic and acidic residues" evidence="1">
    <location>
        <begin position="51"/>
        <end position="70"/>
    </location>
</feature>
<gene>
    <name evidence="3" type="ORF">MAC_01816</name>
</gene>
<evidence type="ECO:0000313" key="4">
    <source>
        <dbReference type="Proteomes" id="UP000002499"/>
    </source>
</evidence>